<dbReference type="Gene3D" id="1.20.1220.20">
    <property type="entry name" value="Uncharcterised protein PF01724"/>
    <property type="match status" value="1"/>
</dbReference>
<accession>A0A450S8Y5</accession>
<evidence type="ECO:0000313" key="1">
    <source>
        <dbReference type="EMBL" id="VFJ48377.1"/>
    </source>
</evidence>
<proteinExistence type="predicted"/>
<protein>
    <recommendedName>
        <fullName evidence="2">DUF29 domain-containing protein</fullName>
    </recommendedName>
</protein>
<dbReference type="EMBL" id="CAADEX010000020">
    <property type="protein sequence ID" value="VFJ48377.1"/>
    <property type="molecule type" value="Genomic_DNA"/>
</dbReference>
<dbReference type="PANTHER" id="PTHR34235">
    <property type="entry name" value="SLR1203 PROTEIN-RELATED"/>
    <property type="match status" value="1"/>
</dbReference>
<organism evidence="1">
    <name type="scientific">Candidatus Kentrum sp. DK</name>
    <dbReference type="NCBI Taxonomy" id="2126562"/>
    <lineage>
        <taxon>Bacteria</taxon>
        <taxon>Pseudomonadati</taxon>
        <taxon>Pseudomonadota</taxon>
        <taxon>Gammaproteobacteria</taxon>
        <taxon>Candidatus Kentrum</taxon>
    </lineage>
</organism>
<name>A0A450S8Y5_9GAMM</name>
<sequence>MRKSSLNSPLFASNLHKFWSRSRFPSRRTPKSDRLLANSETRKIRWSEALVSRLKIVLLHLLKWQFQTQYRSRSWNVALLEQRQQLADLPEENPSLHHGIKIKFHQAYAMARKLAAAETGLPLESFPQECPYRLEEALDEGFYPS</sequence>
<reference evidence="1" key="1">
    <citation type="submission" date="2019-02" db="EMBL/GenBank/DDBJ databases">
        <authorList>
            <person name="Gruber-Vodicka R. H."/>
            <person name="Seah K. B. B."/>
        </authorList>
    </citation>
    <scope>NUCLEOTIDE SEQUENCE</scope>
    <source>
        <strain evidence="1">BECK_DK47</strain>
    </source>
</reference>
<dbReference type="Pfam" id="PF01724">
    <property type="entry name" value="DUF29"/>
    <property type="match status" value="1"/>
</dbReference>
<dbReference type="InterPro" id="IPR002636">
    <property type="entry name" value="DUF29"/>
</dbReference>
<evidence type="ECO:0008006" key="2">
    <source>
        <dbReference type="Google" id="ProtNLM"/>
    </source>
</evidence>
<gene>
    <name evidence="1" type="ORF">BECKDK2373B_GA0170837_102031</name>
</gene>
<dbReference type="AlphaFoldDB" id="A0A450S8Y5"/>